<evidence type="ECO:0000313" key="2">
    <source>
        <dbReference type="EMBL" id="KZT28725.1"/>
    </source>
</evidence>
<protein>
    <submittedName>
        <fullName evidence="2">NAD(P)-binding protein</fullName>
    </submittedName>
</protein>
<name>A0A165UUK0_9AGAM</name>
<dbReference type="AlphaFoldDB" id="A0A165UUK0"/>
<dbReference type="InterPro" id="IPR002347">
    <property type="entry name" value="SDR_fam"/>
</dbReference>
<dbReference type="PANTHER" id="PTHR43157:SF31">
    <property type="entry name" value="PHOSPHATIDYLINOSITOL-GLYCAN BIOSYNTHESIS CLASS F PROTEIN"/>
    <property type="match status" value="1"/>
</dbReference>
<accession>A0A165UUK0</accession>
<dbReference type="Proteomes" id="UP000076761">
    <property type="component" value="Unassembled WGS sequence"/>
</dbReference>
<proteinExistence type="predicted"/>
<dbReference type="PANTHER" id="PTHR43157">
    <property type="entry name" value="PHOSPHATIDYLINOSITOL-GLYCAN BIOSYNTHESIS CLASS F PROTEIN-RELATED"/>
    <property type="match status" value="1"/>
</dbReference>
<dbReference type="InParanoid" id="A0A165UUK0"/>
<dbReference type="PRINTS" id="PR00081">
    <property type="entry name" value="GDHRDH"/>
</dbReference>
<dbReference type="SUPFAM" id="SSF51735">
    <property type="entry name" value="NAD(P)-binding Rossmann-fold domains"/>
    <property type="match status" value="1"/>
</dbReference>
<keyword evidence="1" id="KW-0560">Oxidoreductase</keyword>
<dbReference type="GO" id="GO:0016491">
    <property type="term" value="F:oxidoreductase activity"/>
    <property type="evidence" value="ECO:0007669"/>
    <property type="project" value="UniProtKB-KW"/>
</dbReference>
<dbReference type="InterPro" id="IPR036291">
    <property type="entry name" value="NAD(P)-bd_dom_sf"/>
</dbReference>
<sequence>MVKFNPLTDVPPLGGKVAIVTGGNRGMGFQLMQQLAIHGAKVYMAARSEGAAKEAIARIESEMPEHGGKVLFLHLDLGTIKGADAAARRFLETESRLDILIHNAALMSHNYARTADDLEDSLAVNHLAPFAFTQVLLSLLVATPKIPQSDVRVSSSVHTLAPRGGKFSTKEEINNTLSWSPLTTNSIFARYARYGRSKLILFAMELRTRFASSSSSPALSIALHPGCVATETVLASMHAVPIIGPLMRFAVSRLAMSPLDGAATALFAATPPVVRERAGEFAGAYLVPYGEIAGAGDGLHARRLWEASEELVREILRKP</sequence>
<dbReference type="Pfam" id="PF00106">
    <property type="entry name" value="adh_short"/>
    <property type="match status" value="1"/>
</dbReference>
<dbReference type="Gene3D" id="3.40.50.720">
    <property type="entry name" value="NAD(P)-binding Rossmann-like Domain"/>
    <property type="match status" value="1"/>
</dbReference>
<dbReference type="STRING" id="1314782.A0A165UUK0"/>
<reference evidence="2 3" key="1">
    <citation type="journal article" date="2016" name="Mol. Biol. Evol.">
        <title>Comparative Genomics of Early-Diverging Mushroom-Forming Fungi Provides Insights into the Origins of Lignocellulose Decay Capabilities.</title>
        <authorList>
            <person name="Nagy L.G."/>
            <person name="Riley R."/>
            <person name="Tritt A."/>
            <person name="Adam C."/>
            <person name="Daum C."/>
            <person name="Floudas D."/>
            <person name="Sun H."/>
            <person name="Yadav J.S."/>
            <person name="Pangilinan J."/>
            <person name="Larsson K.H."/>
            <person name="Matsuura K."/>
            <person name="Barry K."/>
            <person name="Labutti K."/>
            <person name="Kuo R."/>
            <person name="Ohm R.A."/>
            <person name="Bhattacharya S.S."/>
            <person name="Shirouzu T."/>
            <person name="Yoshinaga Y."/>
            <person name="Martin F.M."/>
            <person name="Grigoriev I.V."/>
            <person name="Hibbett D.S."/>
        </authorList>
    </citation>
    <scope>NUCLEOTIDE SEQUENCE [LARGE SCALE GENOMIC DNA]</scope>
    <source>
        <strain evidence="2 3">HHB14362 ss-1</strain>
    </source>
</reference>
<gene>
    <name evidence="2" type="ORF">NEOLEDRAFT_1160856</name>
</gene>
<keyword evidence="3" id="KW-1185">Reference proteome</keyword>
<evidence type="ECO:0000313" key="3">
    <source>
        <dbReference type="Proteomes" id="UP000076761"/>
    </source>
</evidence>
<organism evidence="2 3">
    <name type="scientific">Neolentinus lepideus HHB14362 ss-1</name>
    <dbReference type="NCBI Taxonomy" id="1314782"/>
    <lineage>
        <taxon>Eukaryota</taxon>
        <taxon>Fungi</taxon>
        <taxon>Dikarya</taxon>
        <taxon>Basidiomycota</taxon>
        <taxon>Agaricomycotina</taxon>
        <taxon>Agaricomycetes</taxon>
        <taxon>Gloeophyllales</taxon>
        <taxon>Gloeophyllaceae</taxon>
        <taxon>Neolentinus</taxon>
    </lineage>
</organism>
<dbReference type="OrthoDB" id="191139at2759"/>
<dbReference type="EMBL" id="KV425556">
    <property type="protein sequence ID" value="KZT28725.1"/>
    <property type="molecule type" value="Genomic_DNA"/>
</dbReference>
<evidence type="ECO:0000256" key="1">
    <source>
        <dbReference type="ARBA" id="ARBA00023002"/>
    </source>
</evidence>